<keyword evidence="2" id="KW-0472">Membrane</keyword>
<dbReference type="EMBL" id="AGVE01000019">
    <property type="protein sequence ID" value="EHI14263.1"/>
    <property type="molecule type" value="Genomic_DNA"/>
</dbReference>
<proteinExistence type="predicted"/>
<dbReference type="RefSeq" id="WP_003924224.1">
    <property type="nucleotide sequence ID" value="NZ_AGVE01000019.1"/>
</dbReference>
<feature type="region of interest" description="Disordered" evidence="1">
    <location>
        <begin position="122"/>
        <end position="145"/>
    </location>
</feature>
<dbReference type="Proteomes" id="UP000004915">
    <property type="component" value="Unassembled WGS sequence"/>
</dbReference>
<accession>G7CCQ6</accession>
<reference evidence="3 4" key="1">
    <citation type="submission" date="2011-11" db="EMBL/GenBank/DDBJ databases">
        <authorList>
            <consortium name="Tuberculosis Structural Genomics Consortium"/>
            <person name="Ioerger T.R."/>
        </authorList>
    </citation>
    <scope>NUCLEOTIDE SEQUENCE [LARGE SCALE GENOMIC DNA]</scope>
    <source>
        <strain evidence="4">ATCC 19527 / DSM 44167 / CIP 105390 / JCM 6362 / NCTC 10409 / 316</strain>
    </source>
</reference>
<evidence type="ECO:0000313" key="3">
    <source>
        <dbReference type="EMBL" id="EHI14263.1"/>
    </source>
</evidence>
<dbReference type="AlphaFoldDB" id="G7CCQ6"/>
<keyword evidence="2" id="KW-0812">Transmembrane</keyword>
<protein>
    <recommendedName>
        <fullName evidence="5">Transmembrane protein</fullName>
    </recommendedName>
</protein>
<organism evidence="3 4">
    <name type="scientific">Mycolicibacterium thermoresistibile (strain ATCC 19527 / DSM 44167 / CIP 105390 / JCM 6362 / NCTC 10409 / 316)</name>
    <name type="common">Mycobacterium thermoresistibile</name>
    <dbReference type="NCBI Taxonomy" id="1078020"/>
    <lineage>
        <taxon>Bacteria</taxon>
        <taxon>Bacillati</taxon>
        <taxon>Actinomycetota</taxon>
        <taxon>Actinomycetes</taxon>
        <taxon>Mycobacteriales</taxon>
        <taxon>Mycobacteriaceae</taxon>
        <taxon>Mycolicibacterium</taxon>
    </lineage>
</organism>
<gene>
    <name evidence="3" type="ORF">KEK_03762</name>
</gene>
<dbReference type="PATRIC" id="fig|1078020.3.peg.747"/>
<feature type="transmembrane region" description="Helical" evidence="2">
    <location>
        <begin position="93"/>
        <end position="113"/>
    </location>
</feature>
<name>G7CCQ6_MYCT3</name>
<keyword evidence="4" id="KW-1185">Reference proteome</keyword>
<dbReference type="eggNOG" id="ENOG5031Y3U">
    <property type="taxonomic scope" value="Bacteria"/>
</dbReference>
<evidence type="ECO:0008006" key="5">
    <source>
        <dbReference type="Google" id="ProtNLM"/>
    </source>
</evidence>
<sequence>MGAVRWCAGVLGAAVVFGSVLGLAAPVSLYAVDRSGERIACGSVLKPDYETAAREDAVNQRLHETRGSLFQRTSYTDDCAALIGGRRSVGLPAAALGSAAVLAALAGGLYRPVRSLVQQLRRRGSTAPARRIPARLTPPTPGDTEAGLVEEAVGAINRRAMRPG</sequence>
<keyword evidence="2" id="KW-1133">Transmembrane helix</keyword>
<evidence type="ECO:0000256" key="1">
    <source>
        <dbReference type="SAM" id="MobiDB-lite"/>
    </source>
</evidence>
<evidence type="ECO:0000313" key="4">
    <source>
        <dbReference type="Proteomes" id="UP000004915"/>
    </source>
</evidence>
<evidence type="ECO:0000256" key="2">
    <source>
        <dbReference type="SAM" id="Phobius"/>
    </source>
</evidence>
<comment type="caution">
    <text evidence="3">The sequence shown here is derived from an EMBL/GenBank/DDBJ whole genome shotgun (WGS) entry which is preliminary data.</text>
</comment>